<dbReference type="AlphaFoldDB" id="A0A7I7MSN6"/>
<dbReference type="EMBL" id="AP022575">
    <property type="protein sequence ID" value="BBX74583.1"/>
    <property type="molecule type" value="Genomic_DNA"/>
</dbReference>
<proteinExistence type="predicted"/>
<dbReference type="Proteomes" id="UP000467236">
    <property type="component" value="Chromosome"/>
</dbReference>
<evidence type="ECO:0000313" key="3">
    <source>
        <dbReference type="Proteomes" id="UP000467236"/>
    </source>
</evidence>
<sequence>MIRPGVAGGKLAQSQQPLDPEQEAGPADSTDQHGDLHIAGQYRPGGDGSRAVAFANDGCDELRSDTPGPNRNRNAEFLSRDGMEMGRNA</sequence>
<gene>
    <name evidence="2" type="ORF">MSHI_24890</name>
</gene>
<evidence type="ECO:0000313" key="2">
    <source>
        <dbReference type="EMBL" id="BBX74583.1"/>
    </source>
</evidence>
<name>A0A7I7MSN6_9MYCO</name>
<organism evidence="2 3">
    <name type="scientific">Mycobacterium shinjukuense</name>
    <dbReference type="NCBI Taxonomy" id="398694"/>
    <lineage>
        <taxon>Bacteria</taxon>
        <taxon>Bacillati</taxon>
        <taxon>Actinomycetota</taxon>
        <taxon>Actinomycetes</taxon>
        <taxon>Mycobacteriales</taxon>
        <taxon>Mycobacteriaceae</taxon>
        <taxon>Mycobacterium</taxon>
    </lineage>
</organism>
<evidence type="ECO:0000256" key="1">
    <source>
        <dbReference type="SAM" id="MobiDB-lite"/>
    </source>
</evidence>
<feature type="compositionally biased region" description="Basic and acidic residues" evidence="1">
    <location>
        <begin position="78"/>
        <end position="89"/>
    </location>
</feature>
<accession>A0A7I7MSN6</accession>
<reference evidence="2 3" key="1">
    <citation type="journal article" date="2019" name="Emerg. Microbes Infect.">
        <title>Comprehensive subspecies identification of 175 nontuberculous mycobacteria species based on 7547 genomic profiles.</title>
        <authorList>
            <person name="Matsumoto Y."/>
            <person name="Kinjo T."/>
            <person name="Motooka D."/>
            <person name="Nabeya D."/>
            <person name="Jung N."/>
            <person name="Uechi K."/>
            <person name="Horii T."/>
            <person name="Iida T."/>
            <person name="Fujita J."/>
            <person name="Nakamura S."/>
        </authorList>
    </citation>
    <scope>NUCLEOTIDE SEQUENCE [LARGE SCALE GENOMIC DNA]</scope>
    <source>
        <strain evidence="2 3">JCM 14233</strain>
    </source>
</reference>
<feature type="region of interest" description="Disordered" evidence="1">
    <location>
        <begin position="1"/>
        <end position="89"/>
    </location>
</feature>
<keyword evidence="3" id="KW-1185">Reference proteome</keyword>
<dbReference type="KEGG" id="mshj:MSHI_24890"/>
<protein>
    <submittedName>
        <fullName evidence="2">Uncharacterized protein</fullName>
    </submittedName>
</protein>